<feature type="domain" description="TonB-dependent receptor-like beta-barrel" evidence="12">
    <location>
        <begin position="243"/>
        <end position="694"/>
    </location>
</feature>
<dbReference type="GO" id="GO:0009279">
    <property type="term" value="C:cell outer membrane"/>
    <property type="evidence" value="ECO:0007669"/>
    <property type="project" value="UniProtKB-SubCell"/>
</dbReference>
<dbReference type="Gene3D" id="2.170.130.10">
    <property type="entry name" value="TonB-dependent receptor, plug domain"/>
    <property type="match status" value="1"/>
</dbReference>
<evidence type="ECO:0000313" key="15">
    <source>
        <dbReference type="Proteomes" id="UP000199666"/>
    </source>
</evidence>
<proteinExistence type="inferred from homology"/>
<name>A0A1I2WRH2_9SPHI</name>
<keyword evidence="7 10" id="KW-0472">Membrane</keyword>
<evidence type="ECO:0000256" key="4">
    <source>
        <dbReference type="ARBA" id="ARBA00022692"/>
    </source>
</evidence>
<keyword evidence="2 10" id="KW-0813">Transport</keyword>
<dbReference type="InterPro" id="IPR037066">
    <property type="entry name" value="Plug_dom_sf"/>
</dbReference>
<dbReference type="OrthoDB" id="9764669at2"/>
<dbReference type="STRING" id="414048.SAMN04489864_104234"/>
<evidence type="ECO:0000259" key="13">
    <source>
        <dbReference type="Pfam" id="PF07715"/>
    </source>
</evidence>
<dbReference type="PANTHER" id="PTHR30069:SF29">
    <property type="entry name" value="HEMOGLOBIN AND HEMOGLOBIN-HAPTOGLOBIN-BINDING PROTEIN 1-RELATED"/>
    <property type="match status" value="1"/>
</dbReference>
<dbReference type="InterPro" id="IPR000531">
    <property type="entry name" value="Beta-barrel_TonB"/>
</dbReference>
<dbReference type="InterPro" id="IPR039426">
    <property type="entry name" value="TonB-dep_rcpt-like"/>
</dbReference>
<sequence length="720" mass="79714">MKFKTILTIGLLVASRLGYAQEIDKKKTIDLEQINVTSSRSEKKVIDVGRSVTVISNEQIKASGFNTVAELLSQQEGIYVVGTGQNPGQVNSLFMRGANNNQTLIMIDGVRISDPSNTDNGIELNELSIANIDKIEIVRGGHSTLYGSSAIGGVINIITKKNNKPGIHTDVNLQAGTFGKKTSMFSQNALLNYSHKSGFYANGAIYNNNTKGLDATVDTVTNPNDYAHKNRERDNFRKLDLIGKLGYRTNKLDLYASYKNTDQKADIDASAYKDDHANTVDFKRDLFTYGAAYKINDKLNFKYIGGNTTTKRVNLTDSSIVDDAGTYNHSHFKGIYDGETNTQELQGNYSLKGLNLVAGGGFFKERMNINTRYFSSAFGGFETKSDLTDLAINVKTNHQFMHIDINGSVINDDYSPFNLALGIRNTDHSLFGNNISYEINPSLKLKEGGLLYASYATGFNAPSLYQLYSPEKDFTSNILRGNKTLKPETSVSIEFGLKQQINQNIFFSLSLFKTTVENSIDYVYLWNGNASIASLTYLDYRGDTYINIGKQMNQGIELGISSKIGEQFLVSGNISMISGKLAYDPINVDTSHTHENHVQLYTNGAFVNKFTETIGLVRRPTAANIRLTYLPIPKLSITGNVRSVGARSDVYYNSSLGPYGALSTKGISNYTLLDLSGRINVNKTLTAGLRMENVFNTEYQEIYGYTTRGRGIYLNLHYTL</sequence>
<keyword evidence="3 10" id="KW-1134">Transmembrane beta strand</keyword>
<comment type="subcellular location">
    <subcellularLocation>
        <location evidence="1 10">Cell outer membrane</location>
        <topology evidence="1 10">Multi-pass membrane protein</topology>
    </subcellularLocation>
</comment>
<feature type="domain" description="TonB-dependent receptor plug" evidence="13">
    <location>
        <begin position="45"/>
        <end position="154"/>
    </location>
</feature>
<protein>
    <submittedName>
        <fullName evidence="14">Outer membrane cobalamin receptor protein</fullName>
    </submittedName>
</protein>
<dbReference type="Pfam" id="PF00593">
    <property type="entry name" value="TonB_dep_Rec_b-barrel"/>
    <property type="match status" value="1"/>
</dbReference>
<dbReference type="RefSeq" id="WP_090993178.1">
    <property type="nucleotide sequence ID" value="NZ_FOPP01000004.1"/>
</dbReference>
<evidence type="ECO:0000256" key="6">
    <source>
        <dbReference type="ARBA" id="ARBA00023077"/>
    </source>
</evidence>
<evidence type="ECO:0000256" key="9">
    <source>
        <dbReference type="ARBA" id="ARBA00023237"/>
    </source>
</evidence>
<evidence type="ECO:0000256" key="7">
    <source>
        <dbReference type="ARBA" id="ARBA00023136"/>
    </source>
</evidence>
<dbReference type="PROSITE" id="PS52016">
    <property type="entry name" value="TONB_DEPENDENT_REC_3"/>
    <property type="match status" value="1"/>
</dbReference>
<gene>
    <name evidence="14" type="ORF">SAMN04489864_104234</name>
</gene>
<evidence type="ECO:0000256" key="2">
    <source>
        <dbReference type="ARBA" id="ARBA00022448"/>
    </source>
</evidence>
<dbReference type="CDD" id="cd01347">
    <property type="entry name" value="ligand_gated_channel"/>
    <property type="match status" value="1"/>
</dbReference>
<keyword evidence="9 10" id="KW-0998">Cell outer membrane</keyword>
<reference evidence="14 15" key="1">
    <citation type="submission" date="2016-10" db="EMBL/GenBank/DDBJ databases">
        <authorList>
            <person name="de Groot N.N."/>
        </authorList>
    </citation>
    <scope>NUCLEOTIDE SEQUENCE [LARGE SCALE GENOMIC DNA]</scope>
    <source>
        <strain evidence="14 15">DSM 18684</strain>
    </source>
</reference>
<keyword evidence="15" id="KW-1185">Reference proteome</keyword>
<evidence type="ECO:0000256" key="1">
    <source>
        <dbReference type="ARBA" id="ARBA00004571"/>
    </source>
</evidence>
<dbReference type="PANTHER" id="PTHR30069">
    <property type="entry name" value="TONB-DEPENDENT OUTER MEMBRANE RECEPTOR"/>
    <property type="match status" value="1"/>
</dbReference>
<dbReference type="Pfam" id="PF07715">
    <property type="entry name" value="Plug"/>
    <property type="match status" value="1"/>
</dbReference>
<keyword evidence="4 10" id="KW-0812">Transmembrane</keyword>
<comment type="similarity">
    <text evidence="10 11">Belongs to the TonB-dependent receptor family.</text>
</comment>
<dbReference type="InterPro" id="IPR012910">
    <property type="entry name" value="Plug_dom"/>
</dbReference>
<dbReference type="InterPro" id="IPR036942">
    <property type="entry name" value="Beta-barrel_TonB_sf"/>
</dbReference>
<keyword evidence="5" id="KW-0732">Signal</keyword>
<dbReference type="GO" id="GO:0044718">
    <property type="term" value="P:siderophore transmembrane transport"/>
    <property type="evidence" value="ECO:0007669"/>
    <property type="project" value="TreeGrafter"/>
</dbReference>
<dbReference type="AlphaFoldDB" id="A0A1I2WRH2"/>
<organism evidence="14 15">
    <name type="scientific">Pedobacter insulae</name>
    <dbReference type="NCBI Taxonomy" id="414048"/>
    <lineage>
        <taxon>Bacteria</taxon>
        <taxon>Pseudomonadati</taxon>
        <taxon>Bacteroidota</taxon>
        <taxon>Sphingobacteriia</taxon>
        <taxon>Sphingobacteriales</taxon>
        <taxon>Sphingobacteriaceae</taxon>
        <taxon>Pedobacter</taxon>
    </lineage>
</organism>
<evidence type="ECO:0000256" key="8">
    <source>
        <dbReference type="ARBA" id="ARBA00023170"/>
    </source>
</evidence>
<dbReference type="GO" id="GO:0015344">
    <property type="term" value="F:siderophore uptake transmembrane transporter activity"/>
    <property type="evidence" value="ECO:0007669"/>
    <property type="project" value="TreeGrafter"/>
</dbReference>
<evidence type="ECO:0000313" key="14">
    <source>
        <dbReference type="EMBL" id="SFH03855.1"/>
    </source>
</evidence>
<evidence type="ECO:0000256" key="3">
    <source>
        <dbReference type="ARBA" id="ARBA00022452"/>
    </source>
</evidence>
<dbReference type="Proteomes" id="UP000199666">
    <property type="component" value="Unassembled WGS sequence"/>
</dbReference>
<dbReference type="EMBL" id="FOPP01000004">
    <property type="protein sequence ID" value="SFH03855.1"/>
    <property type="molecule type" value="Genomic_DNA"/>
</dbReference>
<keyword evidence="6 11" id="KW-0798">TonB box</keyword>
<accession>A0A1I2WRH2</accession>
<dbReference type="Gene3D" id="2.40.170.20">
    <property type="entry name" value="TonB-dependent receptor, beta-barrel domain"/>
    <property type="match status" value="1"/>
</dbReference>
<evidence type="ECO:0000256" key="11">
    <source>
        <dbReference type="RuleBase" id="RU003357"/>
    </source>
</evidence>
<evidence type="ECO:0000256" key="5">
    <source>
        <dbReference type="ARBA" id="ARBA00022729"/>
    </source>
</evidence>
<evidence type="ECO:0000259" key="12">
    <source>
        <dbReference type="Pfam" id="PF00593"/>
    </source>
</evidence>
<dbReference type="SUPFAM" id="SSF56935">
    <property type="entry name" value="Porins"/>
    <property type="match status" value="1"/>
</dbReference>
<evidence type="ECO:0000256" key="10">
    <source>
        <dbReference type="PROSITE-ProRule" id="PRU01360"/>
    </source>
</evidence>
<keyword evidence="8 14" id="KW-0675">Receptor</keyword>